<evidence type="ECO:0000313" key="2">
    <source>
        <dbReference type="EMBL" id="CAE8699703.1"/>
    </source>
</evidence>
<proteinExistence type="predicted"/>
<reference evidence="2" key="1">
    <citation type="submission" date="2021-02" db="EMBL/GenBank/DDBJ databases">
        <authorList>
            <person name="Dougan E. K."/>
            <person name="Rhodes N."/>
            <person name="Thang M."/>
            <person name="Chan C."/>
        </authorList>
    </citation>
    <scope>NUCLEOTIDE SEQUENCE</scope>
</reference>
<feature type="region of interest" description="Disordered" evidence="1">
    <location>
        <begin position="1"/>
        <end position="168"/>
    </location>
</feature>
<name>A0A813KG32_POLGL</name>
<dbReference type="AlphaFoldDB" id="A0A813KG32"/>
<protein>
    <submittedName>
        <fullName evidence="2">Uncharacterized protein</fullName>
    </submittedName>
</protein>
<evidence type="ECO:0000256" key="1">
    <source>
        <dbReference type="SAM" id="MobiDB-lite"/>
    </source>
</evidence>
<feature type="compositionally biased region" description="Polar residues" evidence="1">
    <location>
        <begin position="138"/>
        <end position="149"/>
    </location>
</feature>
<dbReference type="EMBL" id="CAJNNW010029281">
    <property type="protein sequence ID" value="CAE8699703.1"/>
    <property type="molecule type" value="Genomic_DNA"/>
</dbReference>
<gene>
    <name evidence="2" type="ORF">PGLA2088_LOCUS31276</name>
</gene>
<feature type="non-terminal residue" evidence="2">
    <location>
        <position position="168"/>
    </location>
</feature>
<evidence type="ECO:0000313" key="3">
    <source>
        <dbReference type="Proteomes" id="UP000626109"/>
    </source>
</evidence>
<dbReference type="Proteomes" id="UP000626109">
    <property type="component" value="Unassembled WGS sequence"/>
</dbReference>
<sequence length="168" mass="17092">AENDSPGPKVVKGSETPMTPMPGMETPRPLMQSKLAPMTPGGVTPGLPNSGVLTPAWKKAEDTPPGGQTPLPGDQTPFVGAPTPFMDAKVEAQTPGMEKTEGAVTPLGPPPSGEFTPGDFAKGENTPGLDKGEGAETPANSSGDRTPNVSAASAPARRRVTRSQGKPD</sequence>
<feature type="compositionally biased region" description="Low complexity" evidence="1">
    <location>
        <begin position="16"/>
        <end position="29"/>
    </location>
</feature>
<comment type="caution">
    <text evidence="2">The sequence shown here is derived from an EMBL/GenBank/DDBJ whole genome shotgun (WGS) entry which is preliminary data.</text>
</comment>
<accession>A0A813KG32</accession>
<organism evidence="2 3">
    <name type="scientific">Polarella glacialis</name>
    <name type="common">Dinoflagellate</name>
    <dbReference type="NCBI Taxonomy" id="89957"/>
    <lineage>
        <taxon>Eukaryota</taxon>
        <taxon>Sar</taxon>
        <taxon>Alveolata</taxon>
        <taxon>Dinophyceae</taxon>
        <taxon>Suessiales</taxon>
        <taxon>Suessiaceae</taxon>
        <taxon>Polarella</taxon>
    </lineage>
</organism>